<keyword evidence="8" id="KW-0539">Nucleus</keyword>
<dbReference type="PANTHER" id="PTHR10012:SF3">
    <property type="entry name" value="SERINE_THREONINE-PROTEIN PHOSPHATASE 2A ACTIVATOR 1"/>
    <property type="match status" value="1"/>
</dbReference>
<proteinExistence type="inferred from homology"/>
<name>A0A1E1KE19_9HELO</name>
<dbReference type="Pfam" id="PF03095">
    <property type="entry name" value="PTPA"/>
    <property type="match status" value="1"/>
</dbReference>
<dbReference type="AlphaFoldDB" id="A0A1E1KE19"/>
<feature type="compositionally biased region" description="Polar residues" evidence="11">
    <location>
        <begin position="371"/>
        <end position="384"/>
    </location>
</feature>
<dbReference type="FunCoup" id="A0A1E1KE19">
    <property type="interactions" value="92"/>
</dbReference>
<evidence type="ECO:0000256" key="4">
    <source>
        <dbReference type="ARBA" id="ARBA00011019"/>
    </source>
</evidence>
<evidence type="ECO:0000256" key="1">
    <source>
        <dbReference type="ARBA" id="ARBA00000971"/>
    </source>
</evidence>
<evidence type="ECO:0000256" key="2">
    <source>
        <dbReference type="ARBA" id="ARBA00004123"/>
    </source>
</evidence>
<evidence type="ECO:0000256" key="8">
    <source>
        <dbReference type="ARBA" id="ARBA00023242"/>
    </source>
</evidence>
<keyword evidence="7 10" id="KW-0413">Isomerase</keyword>
<comment type="catalytic activity">
    <reaction evidence="1 10">
        <text>[protein]-peptidylproline (omega=180) = [protein]-peptidylproline (omega=0)</text>
        <dbReference type="Rhea" id="RHEA:16237"/>
        <dbReference type="Rhea" id="RHEA-COMP:10747"/>
        <dbReference type="Rhea" id="RHEA-COMP:10748"/>
        <dbReference type="ChEBI" id="CHEBI:83833"/>
        <dbReference type="ChEBI" id="CHEBI:83834"/>
        <dbReference type="EC" id="5.2.1.8"/>
    </reaction>
</comment>
<evidence type="ECO:0000256" key="5">
    <source>
        <dbReference type="ARBA" id="ARBA00022490"/>
    </source>
</evidence>
<evidence type="ECO:0000313" key="13">
    <source>
        <dbReference type="Proteomes" id="UP000178129"/>
    </source>
</evidence>
<dbReference type="EC" id="5.2.1.8" evidence="10"/>
<feature type="compositionally biased region" description="Low complexity" evidence="11">
    <location>
        <begin position="414"/>
        <end position="424"/>
    </location>
</feature>
<keyword evidence="6 10" id="KW-0697">Rotamase</keyword>
<dbReference type="InterPro" id="IPR004327">
    <property type="entry name" value="Phstyr_phstse_ac"/>
</dbReference>
<dbReference type="GO" id="GO:0005634">
    <property type="term" value="C:nucleus"/>
    <property type="evidence" value="ECO:0007669"/>
    <property type="project" value="UniProtKB-SubCell"/>
</dbReference>
<sequence>MQSNGPAKDIGTSRSLSILEASSQHAFSKPTKRIHEGHDVPSFLTSQAYRDIGIFVMQLNIAMCPRKSPTSGQTQSWRLGLDYTLYGPVRKLQELLKSIDAIIEEAPPDTGPRRFGNVSFRKWYEILESRISNLLEKHLPTTIFHPETQPENGVSVLDELTPYIMGGFGSSQRLDYGTGHELSFLAFLGCIWKLGGFTTAPTQDRELERSIVLGIIEPYLRVVRRLILTYTLEPAGSHGVWGLDDHSFLPYIFGSSQYCPPISDGDPMPIEGALAEAPNPGDVAKKNVVNRERKHNMYFSAVGFINDVKTGPFWEHSPILFDISGVKSGWGKINKGMIKMYNAEVLSKFPVIQHFPFGSLFSWEQDPNAQQVAASVHTANQPHGSSSSSSGPATARQPQESTRAPWVNPPGGPIPTTAAPWAGIQSQGVSSGAPLTRAPWAQGPSGNLPERTKPDGPTRAPWADPRGQGGR</sequence>
<dbReference type="InterPro" id="IPR043170">
    <property type="entry name" value="PTPA_C_lid"/>
</dbReference>
<dbReference type="Gene3D" id="1.20.120.1150">
    <property type="match status" value="1"/>
</dbReference>
<evidence type="ECO:0000256" key="6">
    <source>
        <dbReference type="ARBA" id="ARBA00023110"/>
    </source>
</evidence>
<protein>
    <recommendedName>
        <fullName evidence="10">Serine/threonine-protein phosphatase 2A activator</fullName>
        <ecNumber evidence="10">5.2.1.8</ecNumber>
    </recommendedName>
    <alternativeName>
        <fullName evidence="10">Phosphotyrosyl phosphatase activator</fullName>
    </alternativeName>
</protein>
<dbReference type="GO" id="GO:0003755">
    <property type="term" value="F:peptidyl-prolyl cis-trans isomerase activity"/>
    <property type="evidence" value="ECO:0007669"/>
    <property type="project" value="UniProtKB-KW"/>
</dbReference>
<dbReference type="STRING" id="914237.A0A1E1KE19"/>
<dbReference type="SUPFAM" id="SSF140984">
    <property type="entry name" value="PTPA-like"/>
    <property type="match status" value="1"/>
</dbReference>
<evidence type="ECO:0000313" key="12">
    <source>
        <dbReference type="EMBL" id="CZS96259.1"/>
    </source>
</evidence>
<comment type="subcellular location">
    <subcellularLocation>
        <location evidence="3 10">Cytoplasm</location>
    </subcellularLocation>
    <subcellularLocation>
        <location evidence="2">Nucleus</location>
    </subcellularLocation>
</comment>
<comment type="similarity">
    <text evidence="4 10">Belongs to the PTPA-type PPIase family.</text>
</comment>
<dbReference type="PANTHER" id="PTHR10012">
    <property type="entry name" value="SERINE/THREONINE-PROTEIN PHOSPHATASE 2A REGULATORY SUBUNIT B"/>
    <property type="match status" value="1"/>
</dbReference>
<dbReference type="GO" id="GO:0005737">
    <property type="term" value="C:cytoplasm"/>
    <property type="evidence" value="ECO:0007669"/>
    <property type="project" value="UniProtKB-SubCell"/>
</dbReference>
<dbReference type="Proteomes" id="UP000178129">
    <property type="component" value="Unassembled WGS sequence"/>
</dbReference>
<comment type="caution">
    <text evidence="12">The sequence shown here is derived from an EMBL/GenBank/DDBJ whole genome shotgun (WGS) entry which is preliminary data.</text>
</comment>
<dbReference type="GO" id="GO:0008160">
    <property type="term" value="F:protein tyrosine phosphatase activator activity"/>
    <property type="evidence" value="ECO:0007669"/>
    <property type="project" value="TreeGrafter"/>
</dbReference>
<accession>A0A1E1KE19</accession>
<dbReference type="FunFam" id="1.20.120.1150:FF:000003">
    <property type="entry name" value="Serine/threonine-protein phosphatase 2A activator"/>
    <property type="match status" value="1"/>
</dbReference>
<comment type="function">
    <text evidence="9">PPIases accelerate the folding of proteins. It catalyzes the cis-trans isomerization of proline imidic peptide bonds in oligopeptides. Acts as a regulatory subunit for PP2A-like phosphatases modulating their activity or substrate specificity, probably by inducing a conformational change in the catalytic subunit, a direct target of the PPIase. Can reactivate inactive phosphatase PP2A-phosphatase methylesterase complexes (PP2Ai) in presence of ATP and Mg(2+) by dissociating the inactive form from the complex.</text>
</comment>
<dbReference type="InParanoid" id="A0A1E1KE19"/>
<dbReference type="GO" id="GO:0007052">
    <property type="term" value="P:mitotic spindle organization"/>
    <property type="evidence" value="ECO:0007669"/>
    <property type="project" value="TreeGrafter"/>
</dbReference>
<dbReference type="EMBL" id="FJUW01000012">
    <property type="protein sequence ID" value="CZS96259.1"/>
    <property type="molecule type" value="Genomic_DNA"/>
</dbReference>
<gene>
    <name evidence="12" type="ORF">RCO7_04975</name>
</gene>
<reference evidence="13" key="1">
    <citation type="submission" date="2016-03" db="EMBL/GenBank/DDBJ databases">
        <authorList>
            <person name="Ploux O."/>
        </authorList>
    </citation>
    <scope>NUCLEOTIDE SEQUENCE [LARGE SCALE GENOMIC DNA]</scope>
    <source>
        <strain evidence="13">UK7</strain>
    </source>
</reference>
<feature type="region of interest" description="Disordered" evidence="11">
    <location>
        <begin position="371"/>
        <end position="471"/>
    </location>
</feature>
<evidence type="ECO:0000256" key="10">
    <source>
        <dbReference type="RuleBase" id="RU361210"/>
    </source>
</evidence>
<organism evidence="12 13">
    <name type="scientific">Rhynchosporium graminicola</name>
    <dbReference type="NCBI Taxonomy" id="2792576"/>
    <lineage>
        <taxon>Eukaryota</taxon>
        <taxon>Fungi</taxon>
        <taxon>Dikarya</taxon>
        <taxon>Ascomycota</taxon>
        <taxon>Pezizomycotina</taxon>
        <taxon>Leotiomycetes</taxon>
        <taxon>Helotiales</taxon>
        <taxon>Ploettnerulaceae</taxon>
        <taxon>Rhynchosporium</taxon>
    </lineage>
</organism>
<evidence type="ECO:0000256" key="3">
    <source>
        <dbReference type="ARBA" id="ARBA00004496"/>
    </source>
</evidence>
<keyword evidence="5 10" id="KW-0963">Cytoplasm</keyword>
<dbReference type="InterPro" id="IPR037218">
    <property type="entry name" value="PTPA_sf"/>
</dbReference>
<evidence type="ECO:0000256" key="9">
    <source>
        <dbReference type="ARBA" id="ARBA00025287"/>
    </source>
</evidence>
<dbReference type="CDD" id="cd04087">
    <property type="entry name" value="PTPA"/>
    <property type="match status" value="1"/>
</dbReference>
<evidence type="ECO:0000256" key="11">
    <source>
        <dbReference type="SAM" id="MobiDB-lite"/>
    </source>
</evidence>
<evidence type="ECO:0000256" key="7">
    <source>
        <dbReference type="ARBA" id="ARBA00023235"/>
    </source>
</evidence>
<keyword evidence="13" id="KW-1185">Reference proteome</keyword>
<dbReference type="GO" id="GO:0000159">
    <property type="term" value="C:protein phosphatase type 2A complex"/>
    <property type="evidence" value="ECO:0007669"/>
    <property type="project" value="TreeGrafter"/>
</dbReference>